<dbReference type="PANTHER" id="PTHR30531:SF14">
    <property type="entry name" value="SURFACE PRESENTATION OF ANTIGENS PROTEIN SPAS"/>
    <property type="match status" value="1"/>
</dbReference>
<feature type="transmembrane region" description="Helical" evidence="3">
    <location>
        <begin position="32"/>
        <end position="54"/>
    </location>
</feature>
<comment type="caution">
    <text evidence="4">The sequence shown here is derived from an EMBL/GenBank/DDBJ whole genome shotgun (WGS) entry which is preliminary data.</text>
</comment>
<feature type="transmembrane region" description="Helical" evidence="3">
    <location>
        <begin position="66"/>
        <end position="86"/>
    </location>
</feature>
<dbReference type="InterPro" id="IPR029025">
    <property type="entry name" value="T3SS_substrate_exporter_C"/>
</dbReference>
<keyword evidence="3" id="KW-0472">Membrane</keyword>
<dbReference type="PANTHER" id="PTHR30531">
    <property type="entry name" value="FLAGELLAR BIOSYNTHETIC PROTEIN FLHB"/>
    <property type="match status" value="1"/>
</dbReference>
<dbReference type="Proteomes" id="UP001381174">
    <property type="component" value="Unassembled WGS sequence"/>
</dbReference>
<keyword evidence="3" id="KW-1133">Transmembrane helix</keyword>
<evidence type="ECO:0000313" key="5">
    <source>
        <dbReference type="Proteomes" id="UP001381174"/>
    </source>
</evidence>
<proteinExistence type="inferred from homology"/>
<dbReference type="RefSeq" id="WP_336808107.1">
    <property type="nucleotide sequence ID" value="NZ_JBBBNY010000008.1"/>
</dbReference>
<keyword evidence="3" id="KW-0812">Transmembrane</keyword>
<gene>
    <name evidence="4" type="ORF">WAT24_11970</name>
</gene>
<keyword evidence="5" id="KW-1185">Reference proteome</keyword>
<evidence type="ECO:0000313" key="4">
    <source>
        <dbReference type="EMBL" id="MEI7037477.1"/>
    </source>
</evidence>
<evidence type="ECO:0000256" key="3">
    <source>
        <dbReference type="SAM" id="Phobius"/>
    </source>
</evidence>
<dbReference type="EMBL" id="JBBBNY010000008">
    <property type="protein sequence ID" value="MEI7037477.1"/>
    <property type="molecule type" value="Genomic_DNA"/>
</dbReference>
<name>A0ABU8JD27_9GAMM</name>
<reference evidence="4 5" key="1">
    <citation type="journal article" date="2014" name="Int. J. Syst. Evol. Microbiol.">
        <title>Fulvimonas yonginensis sp. nov., isolated from greenhouse soil, and emended description of the genus Fulvimonas.</title>
        <authorList>
            <person name="Ahn J.H."/>
            <person name="Kim S.J."/>
            <person name="Weon H.Y."/>
            <person name="Hong S.B."/>
            <person name="Seok S.J."/>
            <person name="Kwon S.W."/>
        </authorList>
    </citation>
    <scope>NUCLEOTIDE SEQUENCE [LARGE SCALE GENOMIC DNA]</scope>
    <source>
        <strain evidence="4 5">KACC 16952</strain>
    </source>
</reference>
<feature type="region of interest" description="Disordered" evidence="2">
    <location>
        <begin position="1"/>
        <end position="22"/>
    </location>
</feature>
<evidence type="ECO:0000256" key="1">
    <source>
        <dbReference type="ARBA" id="ARBA00010690"/>
    </source>
</evidence>
<sequence>MSESEQSKTEQPTPFRLQEARKRGQVPRSAEFGGTLILLAFSVTLVVTSARLASALAAALRDCLQLAGNAPVAGGGLAHWIAGAFAPVGQALIPLVLAVVVVAVAGNVLQTGFVFSTHPLKPDFTRMNPAQALKRLFGMRTLWDLAKLSFKVGALALLAWYALGKLTLMVGSMALASPVQLPRLTLAVFSRVATWLLAVMVLLAIADVLFSRREYVRKLRMSRRDIKDETKRHEGDPSIRAKRRRLAAELLKRTRAIGRVAEADVVMTNPTHLAVALRYRPRTMRAPVVLAKGSDRVAARMRKLAERHGVPMLRSPELARALFRECGIDEPVPAELFGQLAPVYRWLMARPGNRIRT</sequence>
<dbReference type="InterPro" id="IPR006135">
    <property type="entry name" value="T3SS_substrate_exporter"/>
</dbReference>
<dbReference type="SUPFAM" id="SSF160544">
    <property type="entry name" value="EscU C-terminal domain-like"/>
    <property type="match status" value="1"/>
</dbReference>
<evidence type="ECO:0000256" key="2">
    <source>
        <dbReference type="SAM" id="MobiDB-lite"/>
    </source>
</evidence>
<organism evidence="4 5">
    <name type="scientific">Fulvimonas yonginensis</name>
    <dbReference type="NCBI Taxonomy" id="1495200"/>
    <lineage>
        <taxon>Bacteria</taxon>
        <taxon>Pseudomonadati</taxon>
        <taxon>Pseudomonadota</taxon>
        <taxon>Gammaproteobacteria</taxon>
        <taxon>Lysobacterales</taxon>
        <taxon>Rhodanobacteraceae</taxon>
        <taxon>Fulvimonas</taxon>
    </lineage>
</organism>
<accession>A0ABU8JD27</accession>
<comment type="similarity">
    <text evidence="1">Belongs to the type III secretion exporter family.</text>
</comment>
<dbReference type="PRINTS" id="PR00950">
    <property type="entry name" value="TYPE3IMSPROT"/>
</dbReference>
<feature type="transmembrane region" description="Helical" evidence="3">
    <location>
        <begin position="92"/>
        <end position="120"/>
    </location>
</feature>
<feature type="transmembrane region" description="Helical" evidence="3">
    <location>
        <begin position="192"/>
        <end position="210"/>
    </location>
</feature>
<dbReference type="Pfam" id="PF01312">
    <property type="entry name" value="Bac_export_2"/>
    <property type="match status" value="1"/>
</dbReference>
<protein>
    <submittedName>
        <fullName evidence="4">EscU/YscU/HrcU family type III secretion system export apparatus switch protein</fullName>
    </submittedName>
</protein>
<dbReference type="Gene3D" id="3.40.1690.10">
    <property type="entry name" value="secretion proteins EscU"/>
    <property type="match status" value="1"/>
</dbReference>